<dbReference type="InterPro" id="IPR018201">
    <property type="entry name" value="Ketoacyl_synth_AS"/>
</dbReference>
<comment type="similarity">
    <text evidence="8">In the C-terminal section; belongs to the NRP synthetase family.</text>
</comment>
<evidence type="ECO:0000256" key="4">
    <source>
        <dbReference type="ARBA" id="ARBA00022679"/>
    </source>
</evidence>
<dbReference type="Gene3D" id="3.30.559.30">
    <property type="entry name" value="Nonribosomal peptide synthetase, condensation domain"/>
    <property type="match status" value="1"/>
</dbReference>
<dbReference type="SUPFAM" id="SSF52151">
    <property type="entry name" value="FabD/lysophospholipase-like"/>
    <property type="match status" value="1"/>
</dbReference>
<dbReference type="Pfam" id="PF08240">
    <property type="entry name" value="ADH_N"/>
    <property type="match status" value="1"/>
</dbReference>
<dbReference type="InterPro" id="IPR057326">
    <property type="entry name" value="KR_dom"/>
</dbReference>
<dbReference type="InterPro" id="IPR020841">
    <property type="entry name" value="PKS_Beta-ketoAc_synthase_dom"/>
</dbReference>
<dbReference type="Gene3D" id="3.30.300.30">
    <property type="match status" value="1"/>
</dbReference>
<dbReference type="PROSITE" id="PS52004">
    <property type="entry name" value="KS3_2"/>
    <property type="match status" value="1"/>
</dbReference>
<feature type="region of interest" description="N-terminal hotdog fold" evidence="9">
    <location>
        <begin position="960"/>
        <end position="1095"/>
    </location>
</feature>
<evidence type="ECO:0000256" key="10">
    <source>
        <dbReference type="SAM" id="MobiDB-lite"/>
    </source>
</evidence>
<keyword evidence="2" id="KW-0597">Phosphoprotein</keyword>
<dbReference type="InterPro" id="IPR023213">
    <property type="entry name" value="CAT-like_dom_sf"/>
</dbReference>
<keyword evidence="3" id="KW-0436">Ligase</keyword>
<dbReference type="EMBL" id="JAVRRG010000167">
    <property type="protein sequence ID" value="KAK5079869.1"/>
    <property type="molecule type" value="Genomic_DNA"/>
</dbReference>
<evidence type="ECO:0000259" key="12">
    <source>
        <dbReference type="PROSITE" id="PS52004"/>
    </source>
</evidence>
<dbReference type="Pfam" id="PF23114">
    <property type="entry name" value="NAD-bd_HRPKS_sdrA"/>
    <property type="match status" value="1"/>
</dbReference>
<dbReference type="InterPro" id="IPR016039">
    <property type="entry name" value="Thiolase-like"/>
</dbReference>
<dbReference type="PROSITE" id="PS50075">
    <property type="entry name" value="CARRIER"/>
    <property type="match status" value="2"/>
</dbReference>
<dbReference type="Pfam" id="PF08659">
    <property type="entry name" value="KR"/>
    <property type="match status" value="1"/>
</dbReference>
<dbReference type="Gene3D" id="3.10.129.110">
    <property type="entry name" value="Polyketide synthase dehydratase"/>
    <property type="match status" value="1"/>
</dbReference>
<dbReference type="SMART" id="SM00827">
    <property type="entry name" value="PKS_AT"/>
    <property type="match status" value="1"/>
</dbReference>
<dbReference type="Pfam" id="PF14765">
    <property type="entry name" value="PS-DH"/>
    <property type="match status" value="1"/>
</dbReference>
<dbReference type="Pfam" id="PF16197">
    <property type="entry name" value="KAsynt_C_assoc"/>
    <property type="match status" value="1"/>
</dbReference>
<dbReference type="InterPro" id="IPR036736">
    <property type="entry name" value="ACP-like_sf"/>
</dbReference>
<dbReference type="SUPFAM" id="SSF53901">
    <property type="entry name" value="Thiolase-like"/>
    <property type="match status" value="1"/>
</dbReference>
<evidence type="ECO:0000256" key="2">
    <source>
        <dbReference type="ARBA" id="ARBA00022553"/>
    </source>
</evidence>
<dbReference type="Proteomes" id="UP001345013">
    <property type="component" value="Unassembled WGS sequence"/>
</dbReference>
<sequence>MPASISSMSDETSSQCENTQTASTPETSPSLMGEAMSPRMMGESVVVGMACRLPGAKSPEQLWKNIIDQKDLQRRIPADRFNIDAYYHPDGTHKGTMNARYGYFLDDDIRKFDPEFFQISGKEAEAMDPQQRMLLEVVYEALENAGITLQDVSGTNTSVYCGCFTNDYREMTYKDIESYPKYCATGTGMAILSNRISYFYNLHGPSVTIDTACSSSLVGLHLGNTSIRSGESDISIIVGSALHFDPTIFTTMTDLGFLSSDGRCRAFDVDGKGYVRGEGICAVILKNKSKALHDHDNIRALVRGTACNHDGTKEGITMPNSVAQEALIRTVYKNAGLSTHETSYFEAHGTGTQAGDPRETRAIGSVFAPNRDRPLYVGSIKTNIGHLEGASGLAGIIKTVMSLEAGVILPNMHFNTPNPNIDFKAWKISVPTAPIAWEPVNGIRRASVNSFGYGGTNAHIIIEQYVKPRSNDASVSLPADFEVMTANRPVLLPLSSHTEKAGKVLKTTLGSISQEDSGSTMADLASSLSSTRRTQHRYRSYAIATNATTMKETFEKDVVPWKPILNRKPSIGFVFTGQGAQWYAMGRELFEKSPMFRQLLIKCESILKTLDNPPKWSIMEELSRSKEETNVNHLAYASALSPSLQVCLVELLKAWGITPSAVCGHSAGEIAASYAAGIISFEDAIACAWYRGTAFNDYDPPDRVKVPGAMIAVGMSEAEMELELAKYKGKLCIAAINSPSSLTISGDMPECLELKKSLEDRKVFVRRLAIPQAYHSHHMVPHAPELLRLTRHVKGRPATCRMFSSVTGRLANGKEMGGKYFCDNLVSAVRFSDALTGTVIDESEEQIVDVLVEIGAHPALKGPARQTLQSLKIDLPYIGTITRDKPDFSSLLECAGQLYALGYPVNLEAVNSNLFLDNAGLIQQAPAGHVVKLPSYSWDHGKYWSETRYVSNYRKRKERHTFLGAQTYGDVDRHPRWRVFLRPSEIPWLTNHMIDGKVIFPAAGYLSMAVEAAVRFENSPENMKSVTIQDVNIKSALTVSESEMGTEVILEMQPLPVSAKRVSDTQCRFTISSYTDNGIVSEHCSGIVSVQKGEATAVETDDLARSFLELQKLTNQTTDVKKCYQSWNNIGLSYGPSFQLLNGTVDSGAGVAMSQITLNSKNQEITDHEHSIIHPTFLDASFHPFFASIESLTGRPLDGPWVPTFIKSIKVSGEFAARSASKQEHNLWTTTETELPGPRTAVINVKVRSADGKDVLVDVKGLEATTLGSSSAEDDQYRSLFFRTRWQPLFNKLAGTEVLSQTGDIAKLVDIFAHQYPDSKILHITPSFDDTKQVLSSLIRGPRRRFATLTIAACPDVEVGALQSFESQFPGLVNHDEPTANTYDLVVVSRPQEFDVRALLCPGGFVIANTVYTGTGLDHIFGNDSLSVWANGPDDAKDENPLTIVTSETPSDRTRELCSMFERRHKSSITKIKLADVVQSSIVTANVLVLASLDEDLLLEQDKNEAACFEAVRSLMTMSDTSIVWVLYGSTMESSNPAQALINGMARSARNENDKLSLITLDVSKNANATEIEKAVNQIFNSPLTEDEVVMRHGTLFVPRIEADDALNSKLPRNARNEAQREPFGQKKPLSLKIGKVGLLETLAFSLDEEVADNELAEDEIEIEVKASAINFRDVAASMGIIDDYRLGDECAGIVLRVGNQVPLDHFMAGDHVVAFRPGQGAHRTMVRNHWSQCHKLNGISFAHAAALPLVTTTAYYALVDLARLQQGETVLIHAAAGGVGQMAIQLAQMLGAEVIATCGSQTKRDLLKSAYGLEDDHIFSSRDPSFAKNVMDLTKGKGVDVVLNSLAGELLHATWNCIARFGRFIEIGKRDIHENAKLEMNPFRRNVLFASAELITIWEHNKPLSQRLLQDAFRLLEAGKIKNPETVVELPYSEVEKGFRLLQMGKHTGKVVLVPHKDDLVPVSQPTYRQKDLFKPEKTYLLVGGLGGLGRTLSQWMVRKGARRLAFMSRSGEARPEAQATVSWLKARDIEVTVFPVDVTDSDQVKNCIDELGDTLAGIFHAAVVLQDAPLNAMTAKQWRACLDPKVRGAYNLHQATQRSELDFFVSFSSLSCQLGGAGQANYSAANAYLDALMRSRRHAGLKGTTMNVGAITGAGLVAENEALMRFLTFMGYDMVNEEELLYQIEEAVIQSRDSVSDDRGVDTVATITGVNMKKKDYYWHMRSVFRNLYSNHDLGKSSSSGTKVSNSLSSQLKTATNLEERTAILTAAFVEKTAAVLGADVATIQSTNPLSMYGLDSIVAVEFRKWFSKTINVDVALFDILSSPSIDALISKAASLMVVVDEVSPKIEVAQSKAANTGAQTMAGTASMVDLSVLEEIAVQRPEHLPMSNFQRRLWFAHQMAEDKAALNIAIAAYMKGTPDFQLFKSAMDEWKKRNEMTRTLYLEGDDFPEQQPIDDFDSRMTYEDISSDSDSEGAVNAVVKRLQEQPMDIENGEVFRASLVKVADDCFAFVTAWHHIAIDRGSSKACFEQIVAIYDALRLEKDLATVPVPRLSYIDFAVWYERYLNSDAVQSEGKFWMEKLRGINPQTKLLPFAKIPRPEVMDLARKTIMLTLPLKMLNRLKRVCARMAATPFHFLLAAVRAFLYRYTDEKDLTMLIIDGNRPRSDLEDVMGFYVNMVPVRINNDLGEGFDQLLKTTKTACVEALEHNKMPFDAIVEKLNFPRTNSTFPISQVVMNYQMHGKMPRFVTKDFEINRVVNYDIPSACEIAIEALEDPERGMDLFLQYSTSLYDDANMERFWDNFVTFITSLTQDHMQPIASAKISGLKETEYLKNNFWNMETMKNEWESVSILDRIYLMAENSPTSIAIQTSDESLSYGELAEQARRVSASLDQANIAAGTSVGILASPGIQAIVAMVGVLSHGCGYLALDPEFAAQRLGFMASDSAVSALLVGDDLENIALQVIAETDRVVKVMNIAHARIGKEMSRYCNASLDDPFYTIYTSGSTGKPKGVVLTYANTHQMLATLHKDYSFTTADRFLHQSSMCFDLSIVQIFSALTSGATVCVASADARKDPSLLALFMQQKSVSVSYFTPTHFSLLLDSSSEVLKQCSDYRVAFFAGERLPTRMVNRFCALQVPATILNTWSPSELVVQTTIAKVTGNQSAQVNIPIGWPMANCRHYIVDSQLNPLPFGFVGEICVGGAQVGAGYLNRPDANAASFLKDPYCSDTDRHRGWDRLFRTGDQGKFLADRQLEFHGRIAGDKQIKLRGFRVDLGEVEHRIYVEASTMSLAQLTDVSLVARELKSMQNEMDDRQVIAFVVVKQNLGSEAKALFVSELHQRIGKHLNSYMLPNAYDFLDQMPLTIGRKVDRQNLLKRDLQLVLPSVAQSPQSNELSVPEAQQKILDVVIAHFRETLRLPADRTICAYDNFFELGGQSILFLRLHAKLKRSLQAIPSVPELFKAPTPLLMSQMISNWSLTSSTESNVLADKISRVKWAKEAMLPDDARYLPGTVPPVENSSQIIAILVTGLETFIGIHVFAALVASHPGTTFHVLGENGPWEMSRLIECLEDFKLLDDRLTKDTLSASVQFVQGALMRPHFGLAHGTFKSLGSSIQAIYHLGGRVSLLKSYGELRRANVNALLDLIELASYGEVQTRINALSTWSVPHLQSHRKTTLVGTSLDKSETSAAAYQPSEDAELFYFKSRWVAERLLTRAAERGFDISIFRASAITKHTTTNVPPPQEDLVKQMIAEMINSGTVPDFCTGANSMSTTPSFVIDFVPVDYVAKVMLAISTSQELRRQKHESQMQNEVSVYHICNPSPLPLHQLTALLPQIRADGQGGQVKSLDEWLAFMKERAVSEEQKLRVEAAKAICQTGHIMFALESGRTREALKVARGHGDRADEKGETTALECPPIDVEFLRALARN</sequence>
<dbReference type="InterPro" id="IPR013968">
    <property type="entry name" value="PKS_KR"/>
</dbReference>
<evidence type="ECO:0000256" key="5">
    <source>
        <dbReference type="ARBA" id="ARBA00022857"/>
    </source>
</evidence>
<gene>
    <name evidence="15" type="ORF">LTR24_002425</name>
    <name evidence="14" type="ORF">LTR24_008867</name>
</gene>
<dbReference type="InterPro" id="IPR001242">
    <property type="entry name" value="Condensation_dom"/>
</dbReference>
<dbReference type="Pfam" id="PF00109">
    <property type="entry name" value="ketoacyl-synt"/>
    <property type="match status" value="1"/>
</dbReference>
<keyword evidence="6" id="KW-0511">Multifunctional enzyme</keyword>
<keyword evidence="1" id="KW-0596">Phosphopantetheine</keyword>
<dbReference type="Gene3D" id="1.10.1200.10">
    <property type="entry name" value="ACP-like"/>
    <property type="match status" value="2"/>
</dbReference>
<dbReference type="Gene3D" id="3.40.366.10">
    <property type="entry name" value="Malonyl-Coenzyme A Acyl Carrier Protein, domain 2"/>
    <property type="match status" value="1"/>
</dbReference>
<evidence type="ECO:0000256" key="9">
    <source>
        <dbReference type="PROSITE-ProRule" id="PRU01363"/>
    </source>
</evidence>
<dbReference type="Pfam" id="PF21089">
    <property type="entry name" value="PKS_DH_N"/>
    <property type="match status" value="1"/>
</dbReference>
<evidence type="ECO:0000256" key="1">
    <source>
        <dbReference type="ARBA" id="ARBA00022450"/>
    </source>
</evidence>
<comment type="caution">
    <text evidence="14">The sequence shown here is derived from an EMBL/GenBank/DDBJ whole genome shotgun (WGS) entry which is preliminary data.</text>
</comment>
<dbReference type="Pfam" id="PF00107">
    <property type="entry name" value="ADH_zinc_N"/>
    <property type="match status" value="1"/>
</dbReference>
<dbReference type="InterPro" id="IPR009081">
    <property type="entry name" value="PP-bd_ACP"/>
</dbReference>
<dbReference type="SUPFAM" id="SSF56801">
    <property type="entry name" value="Acetyl-CoA synthetase-like"/>
    <property type="match status" value="1"/>
</dbReference>
<dbReference type="InterPro" id="IPR042104">
    <property type="entry name" value="PKS_dehydratase_sf"/>
</dbReference>
<feature type="domain" description="Ketosynthase family 3 (KS3)" evidence="12">
    <location>
        <begin position="41"/>
        <end position="464"/>
    </location>
</feature>
<dbReference type="Pfam" id="PF07993">
    <property type="entry name" value="NAD_binding_4"/>
    <property type="match status" value="1"/>
</dbReference>
<dbReference type="InterPro" id="IPR016035">
    <property type="entry name" value="Acyl_Trfase/lysoPLipase"/>
</dbReference>
<dbReference type="InterPro" id="IPR036291">
    <property type="entry name" value="NAD(P)-bd_dom_sf"/>
</dbReference>
<dbReference type="SMART" id="SM00823">
    <property type="entry name" value="PKS_PP"/>
    <property type="match status" value="2"/>
</dbReference>
<evidence type="ECO:0000256" key="8">
    <source>
        <dbReference type="ARBA" id="ARBA00029443"/>
    </source>
</evidence>
<evidence type="ECO:0000259" key="13">
    <source>
        <dbReference type="PROSITE" id="PS52019"/>
    </source>
</evidence>
<keyword evidence="16" id="KW-1185">Reference proteome</keyword>
<dbReference type="InterPro" id="IPR049900">
    <property type="entry name" value="PKS_mFAS_DH"/>
</dbReference>
<dbReference type="InterPro" id="IPR010071">
    <property type="entry name" value="AA_adenyl_dom"/>
</dbReference>
<feature type="region of interest" description="C-terminal hotdog fold" evidence="9">
    <location>
        <begin position="1115"/>
        <end position="1273"/>
    </location>
</feature>
<dbReference type="PROSITE" id="PS00606">
    <property type="entry name" value="KS3_1"/>
    <property type="match status" value="1"/>
</dbReference>
<accession>A0ABR0JZG1</accession>
<feature type="region of interest" description="Disordered" evidence="10">
    <location>
        <begin position="1"/>
        <end position="35"/>
    </location>
</feature>
<dbReference type="InterPro" id="IPR000873">
    <property type="entry name" value="AMP-dep_synth/lig_dom"/>
</dbReference>
<dbReference type="Pfam" id="PF00501">
    <property type="entry name" value="AMP-binding"/>
    <property type="match status" value="1"/>
</dbReference>
<dbReference type="PANTHER" id="PTHR43775">
    <property type="entry name" value="FATTY ACID SYNTHASE"/>
    <property type="match status" value="1"/>
</dbReference>
<evidence type="ECO:0000313" key="14">
    <source>
        <dbReference type="EMBL" id="KAK5079869.1"/>
    </source>
</evidence>
<dbReference type="InterPro" id="IPR042099">
    <property type="entry name" value="ANL_N_sf"/>
</dbReference>
<feature type="domain" description="Carrier" evidence="11">
    <location>
        <begin position="3401"/>
        <end position="3476"/>
    </location>
</feature>
<dbReference type="SUPFAM" id="SSF47336">
    <property type="entry name" value="ACP-like"/>
    <property type="match status" value="2"/>
</dbReference>
<dbReference type="Gene3D" id="3.40.50.12780">
    <property type="entry name" value="N-terminal domain of ligase-like"/>
    <property type="match status" value="1"/>
</dbReference>
<dbReference type="SMART" id="SM00822">
    <property type="entry name" value="PKS_KR"/>
    <property type="match status" value="1"/>
</dbReference>
<evidence type="ECO:0000259" key="11">
    <source>
        <dbReference type="PROSITE" id="PS50075"/>
    </source>
</evidence>
<dbReference type="InterPro" id="IPR001227">
    <property type="entry name" value="Ac_transferase_dom_sf"/>
</dbReference>
<dbReference type="InterPro" id="IPR050091">
    <property type="entry name" value="PKS_NRPS_Biosynth_Enz"/>
</dbReference>
<dbReference type="InterPro" id="IPR016036">
    <property type="entry name" value="Malonyl_transacylase_ACP-bd"/>
</dbReference>
<feature type="compositionally biased region" description="Polar residues" evidence="10">
    <location>
        <begin position="1"/>
        <end position="30"/>
    </location>
</feature>
<keyword evidence="4" id="KW-0808">Transferase</keyword>
<feature type="domain" description="Carrier" evidence="11">
    <location>
        <begin position="2262"/>
        <end position="2339"/>
    </location>
</feature>
<dbReference type="InterPro" id="IPR049552">
    <property type="entry name" value="PKS_DH_N"/>
</dbReference>
<dbReference type="PROSITE" id="PS52019">
    <property type="entry name" value="PKS_MFAS_DH"/>
    <property type="match status" value="1"/>
</dbReference>
<name>A0ABR0JZG1_9EURO</name>
<dbReference type="NCBIfam" id="TIGR01733">
    <property type="entry name" value="AA-adenyl-dom"/>
    <property type="match status" value="1"/>
</dbReference>
<organism evidence="14 16">
    <name type="scientific">Lithohypha guttulata</name>
    <dbReference type="NCBI Taxonomy" id="1690604"/>
    <lineage>
        <taxon>Eukaryota</taxon>
        <taxon>Fungi</taxon>
        <taxon>Dikarya</taxon>
        <taxon>Ascomycota</taxon>
        <taxon>Pezizomycotina</taxon>
        <taxon>Eurotiomycetes</taxon>
        <taxon>Chaetothyriomycetidae</taxon>
        <taxon>Chaetothyriales</taxon>
        <taxon>Trichomeriaceae</taxon>
        <taxon>Lithohypha</taxon>
    </lineage>
</organism>
<dbReference type="SUPFAM" id="SSF51735">
    <property type="entry name" value="NAD(P)-binding Rossmann-fold domains"/>
    <property type="match status" value="4"/>
</dbReference>
<dbReference type="CDD" id="cd05195">
    <property type="entry name" value="enoyl_red"/>
    <property type="match status" value="1"/>
</dbReference>
<dbReference type="CDD" id="cd05930">
    <property type="entry name" value="A_NRPS"/>
    <property type="match status" value="1"/>
</dbReference>
<evidence type="ECO:0000256" key="3">
    <source>
        <dbReference type="ARBA" id="ARBA00022598"/>
    </source>
</evidence>
<dbReference type="Gene3D" id="3.30.70.3290">
    <property type="match status" value="1"/>
</dbReference>
<dbReference type="Pfam" id="PF02801">
    <property type="entry name" value="Ketoacyl-synt_C"/>
    <property type="match status" value="1"/>
</dbReference>
<dbReference type="EMBL" id="JAVRRG010000020">
    <property type="protein sequence ID" value="KAK5096984.1"/>
    <property type="molecule type" value="Genomic_DNA"/>
</dbReference>
<dbReference type="InterPro" id="IPR011032">
    <property type="entry name" value="GroES-like_sf"/>
</dbReference>
<dbReference type="PANTHER" id="PTHR43775:SF37">
    <property type="entry name" value="SI:DKEY-61P9.11"/>
    <property type="match status" value="1"/>
</dbReference>
<dbReference type="CDD" id="cd00833">
    <property type="entry name" value="PKS"/>
    <property type="match status" value="1"/>
</dbReference>
<dbReference type="InterPro" id="IPR020843">
    <property type="entry name" value="ER"/>
</dbReference>
<dbReference type="InterPro" id="IPR032821">
    <property type="entry name" value="PKS_assoc"/>
</dbReference>
<dbReference type="SUPFAM" id="SSF52777">
    <property type="entry name" value="CoA-dependent acyltransferases"/>
    <property type="match status" value="2"/>
</dbReference>
<keyword evidence="5" id="KW-0521">NADP</keyword>
<dbReference type="CDD" id="cd05274">
    <property type="entry name" value="KR_FAS_SDR_x"/>
    <property type="match status" value="1"/>
</dbReference>
<dbReference type="InterPro" id="IPR013149">
    <property type="entry name" value="ADH-like_C"/>
</dbReference>
<dbReference type="Pfam" id="PF00668">
    <property type="entry name" value="Condensation"/>
    <property type="match status" value="1"/>
</dbReference>
<dbReference type="Pfam" id="PF23297">
    <property type="entry name" value="ACP_SdgA_C"/>
    <property type="match status" value="1"/>
</dbReference>
<dbReference type="InterPro" id="IPR014043">
    <property type="entry name" value="Acyl_transferase_dom"/>
</dbReference>
<evidence type="ECO:0000256" key="6">
    <source>
        <dbReference type="ARBA" id="ARBA00023268"/>
    </source>
</evidence>
<dbReference type="SUPFAM" id="SSF50129">
    <property type="entry name" value="GroES-like"/>
    <property type="match status" value="1"/>
</dbReference>
<reference evidence="14 16" key="1">
    <citation type="submission" date="2023-08" db="EMBL/GenBank/DDBJ databases">
        <title>Black Yeasts Isolated from many extreme environments.</title>
        <authorList>
            <person name="Coleine C."/>
            <person name="Stajich J.E."/>
            <person name="Selbmann L."/>
        </authorList>
    </citation>
    <scope>NUCLEOTIDE SEQUENCE [LARGE SCALE GENOMIC DNA]</scope>
    <source>
        <strain evidence="14 16">CCFEE 5885</strain>
    </source>
</reference>
<dbReference type="CDD" id="cd20483">
    <property type="entry name" value="C_PKS-NRPS"/>
    <property type="match status" value="1"/>
</dbReference>
<dbReference type="Gene3D" id="3.90.180.10">
    <property type="entry name" value="Medium-chain alcohol dehydrogenases, catalytic domain"/>
    <property type="match status" value="1"/>
</dbReference>
<keyword evidence="7" id="KW-0012">Acyltransferase</keyword>
<dbReference type="InterPro" id="IPR013120">
    <property type="entry name" value="FAR_NAD-bd"/>
</dbReference>
<dbReference type="SUPFAM" id="SSF55048">
    <property type="entry name" value="Probable ACP-binding domain of malonyl-CoA ACP transacylase"/>
    <property type="match status" value="1"/>
</dbReference>
<dbReference type="InterPro" id="IPR049551">
    <property type="entry name" value="PKS_DH_C"/>
</dbReference>
<dbReference type="Gene3D" id="3.30.559.10">
    <property type="entry name" value="Chloramphenicol acetyltransferase-like domain"/>
    <property type="match status" value="1"/>
</dbReference>
<feature type="active site" description="Proton acceptor; for dehydratase activity" evidence="9">
    <location>
        <position position="992"/>
    </location>
</feature>
<dbReference type="Gene3D" id="3.40.50.720">
    <property type="entry name" value="NAD(P)-binding Rossmann-like Domain"/>
    <property type="match status" value="4"/>
</dbReference>
<dbReference type="Gene3D" id="3.40.47.10">
    <property type="match status" value="1"/>
</dbReference>
<protein>
    <submittedName>
        <fullName evidence="14">Hybrid PKS-NRPS biosynthetic cluster</fullName>
    </submittedName>
</protein>
<dbReference type="SMART" id="SM00825">
    <property type="entry name" value="PKS_KS"/>
    <property type="match status" value="1"/>
</dbReference>
<feature type="domain" description="PKS/mFAS DH" evidence="13">
    <location>
        <begin position="960"/>
        <end position="1273"/>
    </location>
</feature>
<dbReference type="InterPro" id="IPR014031">
    <property type="entry name" value="Ketoacyl_synth_C"/>
</dbReference>
<dbReference type="InterPro" id="IPR014030">
    <property type="entry name" value="Ketoacyl_synth_N"/>
</dbReference>
<evidence type="ECO:0000256" key="7">
    <source>
        <dbReference type="ARBA" id="ARBA00023315"/>
    </source>
</evidence>
<dbReference type="InterPro" id="IPR020806">
    <property type="entry name" value="PKS_PP-bd"/>
</dbReference>
<dbReference type="InterPro" id="IPR045851">
    <property type="entry name" value="AMP-bd_C_sf"/>
</dbReference>
<evidence type="ECO:0000313" key="16">
    <source>
        <dbReference type="Proteomes" id="UP001345013"/>
    </source>
</evidence>
<dbReference type="Pfam" id="PF00698">
    <property type="entry name" value="Acyl_transf_1"/>
    <property type="match status" value="1"/>
</dbReference>
<evidence type="ECO:0000313" key="15">
    <source>
        <dbReference type="EMBL" id="KAK5096984.1"/>
    </source>
</evidence>
<dbReference type="SMART" id="SM00829">
    <property type="entry name" value="PKS_ER"/>
    <property type="match status" value="1"/>
</dbReference>
<dbReference type="InterPro" id="IPR013154">
    <property type="entry name" value="ADH-like_N"/>
</dbReference>
<feature type="active site" description="Proton donor; for dehydratase activity" evidence="9">
    <location>
        <position position="1179"/>
    </location>
</feature>
<proteinExistence type="inferred from homology"/>
<dbReference type="SMART" id="SM00826">
    <property type="entry name" value="PKS_DH"/>
    <property type="match status" value="1"/>
</dbReference>
<dbReference type="InterPro" id="IPR056501">
    <property type="entry name" value="NAD-bd_HRPKS_sdrA"/>
</dbReference>
<dbReference type="InterPro" id="IPR020807">
    <property type="entry name" value="PKS_DH"/>
</dbReference>